<feature type="transmembrane region" description="Helical" evidence="7">
    <location>
        <begin position="95"/>
        <end position="119"/>
    </location>
</feature>
<accession>A0ABW8C6W2</accession>
<feature type="transmembrane region" description="Helical" evidence="7">
    <location>
        <begin position="131"/>
        <end position="150"/>
    </location>
</feature>
<protein>
    <submittedName>
        <fullName evidence="9">ABC transporter permease</fullName>
    </submittedName>
</protein>
<dbReference type="Gene3D" id="1.10.3720.10">
    <property type="entry name" value="MetI-like"/>
    <property type="match status" value="1"/>
</dbReference>
<reference evidence="9 10" key="1">
    <citation type="submission" date="2024-10" db="EMBL/GenBank/DDBJ databases">
        <title>The Natural Products Discovery Center: Release of the First 8490 Sequenced Strains for Exploring Actinobacteria Biosynthetic Diversity.</title>
        <authorList>
            <person name="Kalkreuter E."/>
            <person name="Kautsar S.A."/>
            <person name="Yang D."/>
            <person name="Bader C.D."/>
            <person name="Teijaro C.N."/>
            <person name="Fluegel L."/>
            <person name="Davis C.M."/>
            <person name="Simpson J.R."/>
            <person name="Lauterbach L."/>
            <person name="Steele A.D."/>
            <person name="Gui C."/>
            <person name="Meng S."/>
            <person name="Li G."/>
            <person name="Viehrig K."/>
            <person name="Ye F."/>
            <person name="Su P."/>
            <person name="Kiefer A.F."/>
            <person name="Nichols A."/>
            <person name="Cepeda A.J."/>
            <person name="Yan W."/>
            <person name="Fan B."/>
            <person name="Jiang Y."/>
            <person name="Adhikari A."/>
            <person name="Zheng C.-J."/>
            <person name="Schuster L."/>
            <person name="Cowan T.M."/>
            <person name="Smanski M.J."/>
            <person name="Chevrette M.G."/>
            <person name="De Carvalho L.P.S."/>
            <person name="Shen B."/>
        </authorList>
    </citation>
    <scope>NUCLEOTIDE SEQUENCE [LARGE SCALE GENOMIC DNA]</scope>
    <source>
        <strain evidence="9 10">NPDC053399</strain>
    </source>
</reference>
<feature type="domain" description="ABC transmembrane type-1" evidence="8">
    <location>
        <begin position="91"/>
        <end position="280"/>
    </location>
</feature>
<feature type="transmembrane region" description="Helical" evidence="7">
    <location>
        <begin position="156"/>
        <end position="173"/>
    </location>
</feature>
<dbReference type="PROSITE" id="PS50928">
    <property type="entry name" value="ABC_TM1"/>
    <property type="match status" value="1"/>
</dbReference>
<dbReference type="Pfam" id="PF00528">
    <property type="entry name" value="BPD_transp_1"/>
    <property type="match status" value="1"/>
</dbReference>
<evidence type="ECO:0000256" key="5">
    <source>
        <dbReference type="ARBA" id="ARBA00022989"/>
    </source>
</evidence>
<feature type="transmembrane region" description="Helical" evidence="7">
    <location>
        <begin position="255"/>
        <end position="276"/>
    </location>
</feature>
<keyword evidence="2 7" id="KW-0813">Transport</keyword>
<comment type="subcellular location">
    <subcellularLocation>
        <location evidence="1 7">Cell membrane</location>
        <topology evidence="1 7">Multi-pass membrane protein</topology>
    </subcellularLocation>
</comment>
<comment type="caution">
    <text evidence="9">The sequence shown here is derived from an EMBL/GenBank/DDBJ whole genome shotgun (WGS) entry which is preliminary data.</text>
</comment>
<dbReference type="CDD" id="cd06261">
    <property type="entry name" value="TM_PBP2"/>
    <property type="match status" value="1"/>
</dbReference>
<organism evidence="9 10">
    <name type="scientific">Streptomyces fildesensis</name>
    <dbReference type="NCBI Taxonomy" id="375757"/>
    <lineage>
        <taxon>Bacteria</taxon>
        <taxon>Bacillati</taxon>
        <taxon>Actinomycetota</taxon>
        <taxon>Actinomycetes</taxon>
        <taxon>Kitasatosporales</taxon>
        <taxon>Streptomycetaceae</taxon>
        <taxon>Streptomyces</taxon>
    </lineage>
</organism>
<evidence type="ECO:0000256" key="3">
    <source>
        <dbReference type="ARBA" id="ARBA00022475"/>
    </source>
</evidence>
<feature type="transmembrane region" description="Helical" evidence="7">
    <location>
        <begin position="212"/>
        <end position="235"/>
    </location>
</feature>
<evidence type="ECO:0000313" key="10">
    <source>
        <dbReference type="Proteomes" id="UP001614394"/>
    </source>
</evidence>
<name>A0ABW8C6W2_9ACTN</name>
<feature type="transmembrane region" description="Helical" evidence="7">
    <location>
        <begin position="30"/>
        <end position="51"/>
    </location>
</feature>
<evidence type="ECO:0000256" key="7">
    <source>
        <dbReference type="RuleBase" id="RU363032"/>
    </source>
</evidence>
<dbReference type="EMBL" id="JBITYG010000004">
    <property type="protein sequence ID" value="MFI9102149.1"/>
    <property type="molecule type" value="Genomic_DNA"/>
</dbReference>
<comment type="similarity">
    <text evidence="7">Belongs to the binding-protein-dependent transport system permease family.</text>
</comment>
<dbReference type="Proteomes" id="UP001614394">
    <property type="component" value="Unassembled WGS sequence"/>
</dbReference>
<proteinExistence type="inferred from homology"/>
<evidence type="ECO:0000256" key="2">
    <source>
        <dbReference type="ARBA" id="ARBA00022448"/>
    </source>
</evidence>
<keyword evidence="5 7" id="KW-1133">Transmembrane helix</keyword>
<keyword evidence="4 7" id="KW-0812">Transmembrane</keyword>
<evidence type="ECO:0000259" key="8">
    <source>
        <dbReference type="PROSITE" id="PS50928"/>
    </source>
</evidence>
<keyword evidence="3" id="KW-1003">Cell membrane</keyword>
<evidence type="ECO:0000256" key="6">
    <source>
        <dbReference type="ARBA" id="ARBA00023136"/>
    </source>
</evidence>
<dbReference type="InterPro" id="IPR000515">
    <property type="entry name" value="MetI-like"/>
</dbReference>
<dbReference type="PANTHER" id="PTHR43386">
    <property type="entry name" value="OLIGOPEPTIDE TRANSPORT SYSTEM PERMEASE PROTEIN APPC"/>
    <property type="match status" value="1"/>
</dbReference>
<keyword evidence="10" id="KW-1185">Reference proteome</keyword>
<dbReference type="PANTHER" id="PTHR43386:SF25">
    <property type="entry name" value="PEPTIDE ABC TRANSPORTER PERMEASE PROTEIN"/>
    <property type="match status" value="1"/>
</dbReference>
<dbReference type="RefSeq" id="WP_399649407.1">
    <property type="nucleotide sequence ID" value="NZ_JBITYG010000004.1"/>
</dbReference>
<dbReference type="InterPro" id="IPR035906">
    <property type="entry name" value="MetI-like_sf"/>
</dbReference>
<sequence>MTVLRTGTSVQGRLPFRALRSAALRRDAGLLLPAALAALLLLVAVAAPLIAPYDPVAGSLQVRLLDPGSPGHLLGTDGQGRDVLSRLIWAARPSLIGGFVPVAIAATAGTALGIAAGLGGRLTEQALLRSLDVLYAFPGILLAMTIATLMPAGLGATVLSLSVVLTPAVARVAHTEVARIRTAEYLEAARVSGAGRTLVAVRQVLPVVAPVILAYASSLIGLSVVYAAGLSFLGLGVPPPTAEWGAMLDDLRPSLLTHPGVAVLPALTILIVSVVFNTLGEALRRRIGDTGDLSPETLR</sequence>
<evidence type="ECO:0000256" key="4">
    <source>
        <dbReference type="ARBA" id="ARBA00022692"/>
    </source>
</evidence>
<evidence type="ECO:0000256" key="1">
    <source>
        <dbReference type="ARBA" id="ARBA00004651"/>
    </source>
</evidence>
<dbReference type="SUPFAM" id="SSF161098">
    <property type="entry name" value="MetI-like"/>
    <property type="match status" value="1"/>
</dbReference>
<evidence type="ECO:0000313" key="9">
    <source>
        <dbReference type="EMBL" id="MFI9102149.1"/>
    </source>
</evidence>
<keyword evidence="6 7" id="KW-0472">Membrane</keyword>
<dbReference type="InterPro" id="IPR050366">
    <property type="entry name" value="BP-dependent_transpt_permease"/>
</dbReference>
<gene>
    <name evidence="9" type="ORF">ACIGXA_16650</name>
</gene>